<protein>
    <submittedName>
        <fullName evidence="1">Uncharacterized protein</fullName>
    </submittedName>
</protein>
<reference evidence="2" key="1">
    <citation type="journal article" date="2022" name="Mol. Ecol. Resour.">
        <title>The genomes of chicory, endive, great burdock and yacon provide insights into Asteraceae palaeo-polyploidization history and plant inulin production.</title>
        <authorList>
            <person name="Fan W."/>
            <person name="Wang S."/>
            <person name="Wang H."/>
            <person name="Wang A."/>
            <person name="Jiang F."/>
            <person name="Liu H."/>
            <person name="Zhao H."/>
            <person name="Xu D."/>
            <person name="Zhang Y."/>
        </authorList>
    </citation>
    <scope>NUCLEOTIDE SEQUENCE [LARGE SCALE GENOMIC DNA]</scope>
    <source>
        <strain evidence="2">cv. Punajuju</strain>
    </source>
</reference>
<dbReference type="Proteomes" id="UP001055811">
    <property type="component" value="Linkage Group LG06"/>
</dbReference>
<comment type="caution">
    <text evidence="1">The sequence shown here is derived from an EMBL/GenBank/DDBJ whole genome shotgun (WGS) entry which is preliminary data.</text>
</comment>
<evidence type="ECO:0000313" key="2">
    <source>
        <dbReference type="Proteomes" id="UP001055811"/>
    </source>
</evidence>
<evidence type="ECO:0000313" key="1">
    <source>
        <dbReference type="EMBL" id="KAI3722657.1"/>
    </source>
</evidence>
<dbReference type="EMBL" id="CM042014">
    <property type="protein sequence ID" value="KAI3722657.1"/>
    <property type="molecule type" value="Genomic_DNA"/>
</dbReference>
<accession>A0ACB9BKV5</accession>
<keyword evidence="2" id="KW-1185">Reference proteome</keyword>
<reference evidence="1 2" key="2">
    <citation type="journal article" date="2022" name="Mol. Ecol. Resour.">
        <title>The genomes of chicory, endive, great burdock and yacon provide insights into Asteraceae paleo-polyploidization history and plant inulin production.</title>
        <authorList>
            <person name="Fan W."/>
            <person name="Wang S."/>
            <person name="Wang H."/>
            <person name="Wang A."/>
            <person name="Jiang F."/>
            <person name="Liu H."/>
            <person name="Zhao H."/>
            <person name="Xu D."/>
            <person name="Zhang Y."/>
        </authorList>
    </citation>
    <scope>NUCLEOTIDE SEQUENCE [LARGE SCALE GENOMIC DNA]</scope>
    <source>
        <strain evidence="2">cv. Punajuju</strain>
        <tissue evidence="1">Leaves</tissue>
    </source>
</reference>
<organism evidence="1 2">
    <name type="scientific">Cichorium intybus</name>
    <name type="common">Chicory</name>
    <dbReference type="NCBI Taxonomy" id="13427"/>
    <lineage>
        <taxon>Eukaryota</taxon>
        <taxon>Viridiplantae</taxon>
        <taxon>Streptophyta</taxon>
        <taxon>Embryophyta</taxon>
        <taxon>Tracheophyta</taxon>
        <taxon>Spermatophyta</taxon>
        <taxon>Magnoliopsida</taxon>
        <taxon>eudicotyledons</taxon>
        <taxon>Gunneridae</taxon>
        <taxon>Pentapetalae</taxon>
        <taxon>asterids</taxon>
        <taxon>campanulids</taxon>
        <taxon>Asterales</taxon>
        <taxon>Asteraceae</taxon>
        <taxon>Cichorioideae</taxon>
        <taxon>Cichorieae</taxon>
        <taxon>Cichoriinae</taxon>
        <taxon>Cichorium</taxon>
    </lineage>
</organism>
<proteinExistence type="predicted"/>
<sequence>MKTFPFALLLITALLFISSTAAVESTTIAASPAPSPTLSTFGCDEKCGNRCSKAGYQERCLKYCGICCGKCEGCVPSSPYANKAECPCYRDLKNSKGKSKCP</sequence>
<gene>
    <name evidence="1" type="ORF">L2E82_33699</name>
</gene>
<name>A0ACB9BKV5_CICIN</name>